<reference evidence="1 2" key="1">
    <citation type="submission" date="2020-08" db="EMBL/GenBank/DDBJ databases">
        <title>Functional genomics of gut bacteria from endangered species of beetles.</title>
        <authorList>
            <person name="Carlos-Shanley C."/>
        </authorList>
    </citation>
    <scope>NUCLEOTIDE SEQUENCE [LARGE SCALE GENOMIC DNA]</scope>
    <source>
        <strain evidence="1 2">S00224</strain>
    </source>
</reference>
<sequence>MSDPREMSGVWYGRYASTGGDQDNGFIAVLEEAGGLFSGSISEPDGQGGIRNASVAGRRSSGLIQFVKQYRGRWHHAVFYEGQIDGQGTEANGRWRLDEGTTGGFSMEREKFSVEELEAEEEEVLEVR</sequence>
<evidence type="ECO:0000313" key="1">
    <source>
        <dbReference type="EMBL" id="MBB4839329.1"/>
    </source>
</evidence>
<organism evidence="1 2">
    <name type="scientific">Sphingomonas kyeonggiensis</name>
    <dbReference type="NCBI Taxonomy" id="1268553"/>
    <lineage>
        <taxon>Bacteria</taxon>
        <taxon>Pseudomonadati</taxon>
        <taxon>Pseudomonadota</taxon>
        <taxon>Alphaproteobacteria</taxon>
        <taxon>Sphingomonadales</taxon>
        <taxon>Sphingomonadaceae</taxon>
        <taxon>Sphingomonas</taxon>
    </lineage>
</organism>
<keyword evidence="2" id="KW-1185">Reference proteome</keyword>
<accession>A0A7W7NT32</accession>
<dbReference type="RefSeq" id="WP_184167211.1">
    <property type="nucleotide sequence ID" value="NZ_JACHLN010000002.1"/>
</dbReference>
<comment type="caution">
    <text evidence="1">The sequence shown here is derived from an EMBL/GenBank/DDBJ whole genome shotgun (WGS) entry which is preliminary data.</text>
</comment>
<evidence type="ECO:0000313" key="2">
    <source>
        <dbReference type="Proteomes" id="UP000575241"/>
    </source>
</evidence>
<gene>
    <name evidence="1" type="ORF">HNP52_002398</name>
</gene>
<dbReference type="AlphaFoldDB" id="A0A7W7NT32"/>
<dbReference type="Proteomes" id="UP000575241">
    <property type="component" value="Unassembled WGS sequence"/>
</dbReference>
<protein>
    <submittedName>
        <fullName evidence="1">Uncharacterized protein</fullName>
    </submittedName>
</protein>
<name>A0A7W7NT32_9SPHN</name>
<dbReference type="EMBL" id="JACHLN010000002">
    <property type="protein sequence ID" value="MBB4839329.1"/>
    <property type="molecule type" value="Genomic_DNA"/>
</dbReference>
<proteinExistence type="predicted"/>